<feature type="domain" description="Phospholipase/carboxylesterase/thioesterase" evidence="1">
    <location>
        <begin position="22"/>
        <end position="228"/>
    </location>
</feature>
<dbReference type="InterPro" id="IPR003140">
    <property type="entry name" value="PLipase/COase/thioEstase"/>
</dbReference>
<dbReference type="InterPro" id="IPR029058">
    <property type="entry name" value="AB_hydrolase_fold"/>
</dbReference>
<dbReference type="Proteomes" id="UP001481872">
    <property type="component" value="Unassembled WGS sequence"/>
</dbReference>
<comment type="caution">
    <text evidence="2">The sequence shown here is derived from an EMBL/GenBank/DDBJ whole genome shotgun (WGS) entry which is preliminary data.</text>
</comment>
<reference evidence="2 3" key="1">
    <citation type="submission" date="2024-04" db="EMBL/GenBank/DDBJ databases">
        <title>Human intestinal bacterial collection.</title>
        <authorList>
            <person name="Pauvert C."/>
            <person name="Hitch T.C.A."/>
            <person name="Clavel T."/>
        </authorList>
    </citation>
    <scope>NUCLEOTIDE SEQUENCE [LARGE SCALE GENOMIC DNA]</scope>
    <source>
        <strain evidence="2 3">CLA-SR-H026</strain>
    </source>
</reference>
<gene>
    <name evidence="2" type="ORF">AAA081_05585</name>
</gene>
<proteinExistence type="predicted"/>
<dbReference type="Gene3D" id="3.40.50.1820">
    <property type="entry name" value="alpha/beta hydrolase"/>
    <property type="match status" value="1"/>
</dbReference>
<sequence length="229" mass="25688">MYLHVKEEMAAAGSIPVLWVLPEAEAKDKVIIYYHGWGSDMESSRFRASIWAAADYPVLVVEEALHGARGSWDYEDIKKLPEVVIENMKEFDAILACVRARFPEKKILVAGHSMGGMTAMGLLARDEVAGVLALNGLGDWTPLAIAPYKEAAQAYDPMNHISKHKDKAICMLNGELDDVVNPVYQKNYYEKIKVEHENTEPLVFEIIEGTSHVVTTNMMVMTLEFLEKM</sequence>
<evidence type="ECO:0000259" key="1">
    <source>
        <dbReference type="Pfam" id="PF02230"/>
    </source>
</evidence>
<protein>
    <submittedName>
        <fullName evidence="2">Alpha/beta hydrolase-fold protein</fullName>
    </submittedName>
</protein>
<keyword evidence="2" id="KW-0378">Hydrolase</keyword>
<accession>A0ABV1J6E9</accession>
<dbReference type="EMBL" id="JBBNPS010000013">
    <property type="protein sequence ID" value="MEQ3353774.1"/>
    <property type="molecule type" value="Genomic_DNA"/>
</dbReference>
<evidence type="ECO:0000313" key="2">
    <source>
        <dbReference type="EMBL" id="MEQ3353774.1"/>
    </source>
</evidence>
<dbReference type="Pfam" id="PF02230">
    <property type="entry name" value="Abhydrolase_2"/>
    <property type="match status" value="1"/>
</dbReference>
<dbReference type="RefSeq" id="WP_349054022.1">
    <property type="nucleotide sequence ID" value="NZ_JBBNPS010000013.1"/>
</dbReference>
<keyword evidence="3" id="KW-1185">Reference proteome</keyword>
<organism evidence="2 3">
    <name type="scientific">Aedoeadaptatus acetigenes</name>
    <dbReference type="NCBI Taxonomy" id="2981723"/>
    <lineage>
        <taxon>Bacteria</taxon>
        <taxon>Bacillati</taxon>
        <taxon>Bacillota</taxon>
        <taxon>Tissierellia</taxon>
        <taxon>Tissierellales</taxon>
        <taxon>Peptoniphilaceae</taxon>
        <taxon>Aedoeadaptatus</taxon>
    </lineage>
</organism>
<evidence type="ECO:0000313" key="3">
    <source>
        <dbReference type="Proteomes" id="UP001481872"/>
    </source>
</evidence>
<dbReference type="SUPFAM" id="SSF53474">
    <property type="entry name" value="alpha/beta-Hydrolases"/>
    <property type="match status" value="1"/>
</dbReference>
<name>A0ABV1J6E9_9FIRM</name>
<dbReference type="GO" id="GO:0016787">
    <property type="term" value="F:hydrolase activity"/>
    <property type="evidence" value="ECO:0007669"/>
    <property type="project" value="UniProtKB-KW"/>
</dbReference>